<protein>
    <recommendedName>
        <fullName evidence="12">Malectin-like domain-containing protein</fullName>
    </recommendedName>
</protein>
<evidence type="ECO:0000313" key="13">
    <source>
        <dbReference type="EMBL" id="KAF6162184.1"/>
    </source>
</evidence>
<evidence type="ECO:0000256" key="3">
    <source>
        <dbReference type="ARBA" id="ARBA00022692"/>
    </source>
</evidence>
<dbReference type="AlphaFoldDB" id="A0A7J7N532"/>
<dbReference type="FunFam" id="2.60.120.430:FF:000001">
    <property type="entry name" value="Receptor-like protein kinase FERONIA"/>
    <property type="match status" value="1"/>
</dbReference>
<evidence type="ECO:0000256" key="5">
    <source>
        <dbReference type="ARBA" id="ARBA00022741"/>
    </source>
</evidence>
<feature type="domain" description="Malectin-like" evidence="12">
    <location>
        <begin position="42"/>
        <end position="400"/>
    </location>
</feature>
<feature type="transmembrane region" description="Helical" evidence="11">
    <location>
        <begin position="430"/>
        <end position="448"/>
    </location>
</feature>
<evidence type="ECO:0000313" key="14">
    <source>
        <dbReference type="Proteomes" id="UP000541444"/>
    </source>
</evidence>
<evidence type="ECO:0000256" key="8">
    <source>
        <dbReference type="ARBA" id="ARBA00023136"/>
    </source>
</evidence>
<dbReference type="InterPro" id="IPR024788">
    <property type="entry name" value="Malectin-like_Carb-bd_dom"/>
</dbReference>
<keyword evidence="9" id="KW-0325">Glycoprotein</keyword>
<dbReference type="GO" id="GO:0016020">
    <property type="term" value="C:membrane"/>
    <property type="evidence" value="ECO:0007669"/>
    <property type="project" value="UniProtKB-SubCell"/>
</dbReference>
<keyword evidence="6" id="KW-0067">ATP-binding</keyword>
<evidence type="ECO:0000256" key="6">
    <source>
        <dbReference type="ARBA" id="ARBA00022840"/>
    </source>
</evidence>
<dbReference type="GO" id="GO:0005524">
    <property type="term" value="F:ATP binding"/>
    <property type="evidence" value="ECO:0007669"/>
    <property type="project" value="UniProtKB-KW"/>
</dbReference>
<keyword evidence="5" id="KW-0547">Nucleotide-binding</keyword>
<dbReference type="Proteomes" id="UP000541444">
    <property type="component" value="Unassembled WGS sequence"/>
</dbReference>
<name>A0A7J7N532_9MAGN</name>
<dbReference type="InterPro" id="IPR045272">
    <property type="entry name" value="ANXUR1/2-like"/>
</dbReference>
<keyword evidence="4" id="KW-0732">Signal</keyword>
<evidence type="ECO:0000259" key="12">
    <source>
        <dbReference type="Pfam" id="PF12819"/>
    </source>
</evidence>
<evidence type="ECO:0000256" key="1">
    <source>
        <dbReference type="ARBA" id="ARBA00004479"/>
    </source>
</evidence>
<evidence type="ECO:0000256" key="10">
    <source>
        <dbReference type="SAM" id="MobiDB-lite"/>
    </source>
</evidence>
<dbReference type="Gene3D" id="2.60.120.430">
    <property type="entry name" value="Galactose-binding lectin"/>
    <property type="match status" value="2"/>
</dbReference>
<evidence type="ECO:0000256" key="4">
    <source>
        <dbReference type="ARBA" id="ARBA00022729"/>
    </source>
</evidence>
<gene>
    <name evidence="13" type="ORF">GIB67_008313</name>
</gene>
<proteinExistence type="predicted"/>
<comment type="subcellular location">
    <subcellularLocation>
        <location evidence="1">Membrane</location>
        <topology evidence="1">Single-pass type I membrane protein</topology>
    </subcellularLocation>
</comment>
<feature type="compositionally biased region" description="Polar residues" evidence="10">
    <location>
        <begin position="543"/>
        <end position="552"/>
    </location>
</feature>
<evidence type="ECO:0000256" key="11">
    <source>
        <dbReference type="SAM" id="Phobius"/>
    </source>
</evidence>
<dbReference type="GO" id="GO:0004714">
    <property type="term" value="F:transmembrane receptor protein tyrosine kinase activity"/>
    <property type="evidence" value="ECO:0007669"/>
    <property type="project" value="InterPro"/>
</dbReference>
<keyword evidence="3 11" id="KW-0812">Transmembrane</keyword>
<comment type="caution">
    <text evidence="13">The sequence shown here is derived from an EMBL/GenBank/DDBJ whole genome shotgun (WGS) entry which is preliminary data.</text>
</comment>
<dbReference type="OrthoDB" id="735844at2759"/>
<evidence type="ECO:0000256" key="2">
    <source>
        <dbReference type="ARBA" id="ARBA00022679"/>
    </source>
</evidence>
<evidence type="ECO:0000256" key="9">
    <source>
        <dbReference type="ARBA" id="ARBA00023180"/>
    </source>
</evidence>
<evidence type="ECO:0000256" key="7">
    <source>
        <dbReference type="ARBA" id="ARBA00022989"/>
    </source>
</evidence>
<feature type="compositionally biased region" description="Polar residues" evidence="10">
    <location>
        <begin position="561"/>
        <end position="576"/>
    </location>
</feature>
<feature type="region of interest" description="Disordered" evidence="10">
    <location>
        <begin position="538"/>
        <end position="576"/>
    </location>
</feature>
<dbReference type="PANTHER" id="PTHR34590:SF6">
    <property type="entry name" value="RECEPTOR-LIKE KINASE"/>
    <property type="match status" value="1"/>
</dbReference>
<keyword evidence="14" id="KW-1185">Reference proteome</keyword>
<dbReference type="Pfam" id="PF12819">
    <property type="entry name" value="Malectin_like"/>
    <property type="match status" value="1"/>
</dbReference>
<dbReference type="PANTHER" id="PTHR34590">
    <property type="entry name" value="OS03G0124300 PROTEIN-RELATED"/>
    <property type="match status" value="1"/>
</dbReference>
<reference evidence="13 14" key="1">
    <citation type="journal article" date="2020" name="IScience">
        <title>Genome Sequencing of the Endangered Kingdonia uniflora (Circaeasteraceae, Ranunculales) Reveals Potential Mechanisms of Evolutionary Specialization.</title>
        <authorList>
            <person name="Sun Y."/>
            <person name="Deng T."/>
            <person name="Zhang A."/>
            <person name="Moore M.J."/>
            <person name="Landis J.B."/>
            <person name="Lin N."/>
            <person name="Zhang H."/>
            <person name="Zhang X."/>
            <person name="Huang J."/>
            <person name="Zhang X."/>
            <person name="Sun H."/>
            <person name="Wang H."/>
        </authorList>
    </citation>
    <scope>NUCLEOTIDE SEQUENCE [LARGE SCALE GENOMIC DNA]</scope>
    <source>
        <strain evidence="13">TB1705</strain>
        <tissue evidence="13">Leaf</tissue>
    </source>
</reference>
<keyword evidence="7 11" id="KW-1133">Transmembrane helix</keyword>
<dbReference type="EMBL" id="JACGCM010001055">
    <property type="protein sequence ID" value="KAF6162184.1"/>
    <property type="molecule type" value="Genomic_DNA"/>
</dbReference>
<keyword evidence="8 11" id="KW-0472">Membrane</keyword>
<dbReference type="FunFam" id="2.60.120.430:FF:000005">
    <property type="entry name" value="Putative receptor-like protein kinase"/>
    <property type="match status" value="1"/>
</dbReference>
<keyword evidence="2" id="KW-0808">Transferase</keyword>
<accession>A0A7J7N532</accession>
<sequence>METQIRNPKSPNFKISLIIFLQFVFFNLSIGSSFSPVDDYLLNCGSEINSVVENRNFIGDSSKLGSLHLASSRDSYSLIDQTPIQGISNLYRTVRVFSKPSNYEFEIKQKGFHVVRLHFHPFETSKFKSSDAVFSVSSNGFVLLSDYSQNGERLPVIKEFLIKVDGEKLVIMVVPSKKSSFGFINAVEVVSAPEDLVADTARFVNSEGFGNVDGLMKNVLETIFRVNVGGLKVTPFNDSFSRTWIPDDGFLLLDSASVSKAVHFSGRIKYRVGSASREVAPDSVYNTARVLYNVGVTRPDLNITWIFPVSSGYKYLVRMHFCDIDSMALNELYFNVYINGYMAYKDFDLSGFGNQLATPYYVDFIVDHDNLGFLNVSIGPSSPGSPNRANALLNGLEILKLNNSMGSLDGEICVDSILRSQHQGNGITSVFLPLVGAMCLLTAAFVFARSRKDDAVGWSLLPVDALQGVCCRLFLRRVLRESGYGPWIGWNEERLTLQVEVVSHEGMPVTRGQGLPYVGYGSGERQFHTFSPQFLRPVGSPKGTMSSTTRTPRVQRPGQIRPTTRLVSEYPPSSSRVIRRQLRTNL</sequence>
<organism evidence="13 14">
    <name type="scientific">Kingdonia uniflora</name>
    <dbReference type="NCBI Taxonomy" id="39325"/>
    <lineage>
        <taxon>Eukaryota</taxon>
        <taxon>Viridiplantae</taxon>
        <taxon>Streptophyta</taxon>
        <taxon>Embryophyta</taxon>
        <taxon>Tracheophyta</taxon>
        <taxon>Spermatophyta</taxon>
        <taxon>Magnoliopsida</taxon>
        <taxon>Ranunculales</taxon>
        <taxon>Circaeasteraceae</taxon>
        <taxon>Kingdonia</taxon>
    </lineage>
</organism>